<dbReference type="Gene3D" id="2.40.50.1020">
    <property type="entry name" value="LytTr DNA-binding domain"/>
    <property type="match status" value="1"/>
</dbReference>
<dbReference type="GO" id="GO:0003677">
    <property type="term" value="F:DNA binding"/>
    <property type="evidence" value="ECO:0007669"/>
    <property type="project" value="InterPro"/>
</dbReference>
<gene>
    <name evidence="3" type="ORF">GCM10011416_08060</name>
</gene>
<evidence type="ECO:0000313" key="3">
    <source>
        <dbReference type="EMBL" id="GGG93339.1"/>
    </source>
</evidence>
<keyword evidence="1" id="KW-0472">Membrane</keyword>
<feature type="domain" description="HTH LytTR-type" evidence="2">
    <location>
        <begin position="132"/>
        <end position="237"/>
    </location>
</feature>
<name>A0A917HVR9_9FLAO</name>
<dbReference type="Proteomes" id="UP000633278">
    <property type="component" value="Unassembled WGS sequence"/>
</dbReference>
<accession>A0A917HVR9</accession>
<feature type="transmembrane region" description="Helical" evidence="1">
    <location>
        <begin position="37"/>
        <end position="54"/>
    </location>
</feature>
<protein>
    <recommendedName>
        <fullName evidence="2">HTH LytTR-type domain-containing protein</fullName>
    </recommendedName>
</protein>
<proteinExistence type="predicted"/>
<comment type="caution">
    <text evidence="3">The sequence shown here is derived from an EMBL/GenBank/DDBJ whole genome shotgun (WGS) entry which is preliminary data.</text>
</comment>
<reference evidence="3" key="2">
    <citation type="submission" date="2020-09" db="EMBL/GenBank/DDBJ databases">
        <authorList>
            <person name="Sun Q."/>
            <person name="Zhou Y."/>
        </authorList>
    </citation>
    <scope>NUCLEOTIDE SEQUENCE</scope>
    <source>
        <strain evidence="3">CGMCC 1.15763</strain>
    </source>
</reference>
<reference evidence="3" key="1">
    <citation type="journal article" date="2014" name="Int. J. Syst. Evol. Microbiol.">
        <title>Complete genome sequence of Corynebacterium casei LMG S-19264T (=DSM 44701T), isolated from a smear-ripened cheese.</title>
        <authorList>
            <consortium name="US DOE Joint Genome Institute (JGI-PGF)"/>
            <person name="Walter F."/>
            <person name="Albersmeier A."/>
            <person name="Kalinowski J."/>
            <person name="Ruckert C."/>
        </authorList>
    </citation>
    <scope>NUCLEOTIDE SEQUENCE</scope>
    <source>
        <strain evidence="3">CGMCC 1.15763</strain>
    </source>
</reference>
<feature type="transmembrane region" description="Helical" evidence="1">
    <location>
        <begin position="6"/>
        <end position="25"/>
    </location>
</feature>
<sequence>MGFGFITFTALFLTHFIGPLLFKTYFNEDNWVIWKQIVFGLVSVFLIALGNGIYRSYFFGEYEGYFLETISNCINQTVAVGFFPVIIFVFIDEKFARKKRLKKAVKISKEIKKLTPSIKTPELIKIYSENEKDFLEIVLSNLVYITSQKNYVSFFIYDKRTKELKEKVLRVSLKKVENSLSSYEKFIKCHRSYIVNTNYMDALKGNARNYYLETEVVDFDIPVSRNFPVDHLKKLIS</sequence>
<organism evidence="3 4">
    <name type="scientific">Polaribacter pacificus</name>
    <dbReference type="NCBI Taxonomy" id="1775173"/>
    <lineage>
        <taxon>Bacteria</taxon>
        <taxon>Pseudomonadati</taxon>
        <taxon>Bacteroidota</taxon>
        <taxon>Flavobacteriia</taxon>
        <taxon>Flavobacteriales</taxon>
        <taxon>Flavobacteriaceae</taxon>
    </lineage>
</organism>
<evidence type="ECO:0000313" key="4">
    <source>
        <dbReference type="Proteomes" id="UP000633278"/>
    </source>
</evidence>
<evidence type="ECO:0000256" key="1">
    <source>
        <dbReference type="SAM" id="Phobius"/>
    </source>
</evidence>
<evidence type="ECO:0000259" key="2">
    <source>
        <dbReference type="SMART" id="SM00850"/>
    </source>
</evidence>
<dbReference type="AlphaFoldDB" id="A0A917HVR9"/>
<keyword evidence="1" id="KW-0812">Transmembrane</keyword>
<dbReference type="InterPro" id="IPR007492">
    <property type="entry name" value="LytTR_DNA-bd_dom"/>
</dbReference>
<dbReference type="EMBL" id="BMJW01000001">
    <property type="protein sequence ID" value="GGG93339.1"/>
    <property type="molecule type" value="Genomic_DNA"/>
</dbReference>
<dbReference type="Pfam" id="PF04397">
    <property type="entry name" value="LytTR"/>
    <property type="match status" value="1"/>
</dbReference>
<feature type="transmembrane region" description="Helical" evidence="1">
    <location>
        <begin position="74"/>
        <end position="91"/>
    </location>
</feature>
<keyword evidence="4" id="KW-1185">Reference proteome</keyword>
<keyword evidence="1" id="KW-1133">Transmembrane helix</keyword>
<dbReference type="SMART" id="SM00850">
    <property type="entry name" value="LytTR"/>
    <property type="match status" value="1"/>
</dbReference>